<dbReference type="InterPro" id="IPR047661">
    <property type="entry name" value="IstB"/>
</dbReference>
<dbReference type="PIRSF" id="PIRSF003073">
    <property type="entry name" value="DNAC_TnpB_IstB"/>
    <property type="match status" value="1"/>
</dbReference>
<feature type="domain" description="AAA+ ATPase" evidence="4">
    <location>
        <begin position="93"/>
        <end position="225"/>
    </location>
</feature>
<protein>
    <submittedName>
        <fullName evidence="5">AAA family ATPase</fullName>
    </submittedName>
</protein>
<dbReference type="PANTHER" id="PTHR30050">
    <property type="entry name" value="CHROMOSOMAL REPLICATION INITIATOR PROTEIN DNAA"/>
    <property type="match status" value="1"/>
</dbReference>
<dbReference type="Pfam" id="PF01695">
    <property type="entry name" value="IstB_IS21"/>
    <property type="match status" value="1"/>
</dbReference>
<dbReference type="NCBIfam" id="NF038214">
    <property type="entry name" value="IS21_help_AAA"/>
    <property type="match status" value="1"/>
</dbReference>
<proteinExistence type="inferred from homology"/>
<accession>A0A2T2WUQ9</accession>
<dbReference type="InterPro" id="IPR028350">
    <property type="entry name" value="DNAC/IstB-like"/>
</dbReference>
<evidence type="ECO:0000256" key="3">
    <source>
        <dbReference type="ARBA" id="ARBA00022840"/>
    </source>
</evidence>
<organism evidence="5 6">
    <name type="scientific">Sulfobacillus benefaciens</name>
    <dbReference type="NCBI Taxonomy" id="453960"/>
    <lineage>
        <taxon>Bacteria</taxon>
        <taxon>Bacillati</taxon>
        <taxon>Bacillota</taxon>
        <taxon>Clostridia</taxon>
        <taxon>Eubacteriales</taxon>
        <taxon>Clostridiales Family XVII. Incertae Sedis</taxon>
        <taxon>Sulfobacillus</taxon>
    </lineage>
</organism>
<dbReference type="AlphaFoldDB" id="A0A2T2WUQ9"/>
<dbReference type="CDD" id="cd00009">
    <property type="entry name" value="AAA"/>
    <property type="match status" value="1"/>
</dbReference>
<name>A0A2T2WUQ9_9FIRM</name>
<keyword evidence="2" id="KW-0547">Nucleotide-binding</keyword>
<sequence>MAVLCERLKLPEVARLAASWAQQAAAEHWTYSQYLADVLQAETTARQTRYVVSHTQMAHLPFHKTVDQFDFAFQPSLDERHVRQLLTLQWVDAAENLMVLGPPGVGKTPLIVAMALQAIAQRIPVYFITIQDLVADLRKAWEDNRFTTRLGQYLRPRLLCIDEVGYLPLNTLDAHRFFRLVSARYERGSLALTSNKGFVDWGHVFGDPVLATAILDRLVYHSTILNIRGDSYRLREKRRAGMLGEAAAPHAGGGTPMTVGVPVRLKRRADDGFCALAWSFRTVINHRL</sequence>
<dbReference type="Gene3D" id="3.40.50.300">
    <property type="entry name" value="P-loop containing nucleotide triphosphate hydrolases"/>
    <property type="match status" value="1"/>
</dbReference>
<dbReference type="InterPro" id="IPR027417">
    <property type="entry name" value="P-loop_NTPase"/>
</dbReference>
<dbReference type="SMART" id="SM00382">
    <property type="entry name" value="AAA"/>
    <property type="match status" value="1"/>
</dbReference>
<dbReference type="InterPro" id="IPR002611">
    <property type="entry name" value="IstB_ATP-bd"/>
</dbReference>
<dbReference type="PANTHER" id="PTHR30050:SF4">
    <property type="entry name" value="ATP-BINDING PROTEIN RV3427C IN INSERTION SEQUENCE-RELATED"/>
    <property type="match status" value="1"/>
</dbReference>
<dbReference type="InterPro" id="IPR003593">
    <property type="entry name" value="AAA+_ATPase"/>
</dbReference>
<gene>
    <name evidence="5" type="ORF">C7B46_20420</name>
</gene>
<dbReference type="GO" id="GO:0006260">
    <property type="term" value="P:DNA replication"/>
    <property type="evidence" value="ECO:0007669"/>
    <property type="project" value="TreeGrafter"/>
</dbReference>
<evidence type="ECO:0000259" key="4">
    <source>
        <dbReference type="SMART" id="SM00382"/>
    </source>
</evidence>
<evidence type="ECO:0000313" key="5">
    <source>
        <dbReference type="EMBL" id="PSR25978.1"/>
    </source>
</evidence>
<comment type="similarity">
    <text evidence="1">Belongs to the IS21/IS1162 putative ATP-binding protein family.</text>
</comment>
<comment type="caution">
    <text evidence="5">The sequence shown here is derived from an EMBL/GenBank/DDBJ whole genome shotgun (WGS) entry which is preliminary data.</text>
</comment>
<dbReference type="Proteomes" id="UP000242972">
    <property type="component" value="Unassembled WGS sequence"/>
</dbReference>
<dbReference type="EMBL" id="PXYW01000139">
    <property type="protein sequence ID" value="PSR25978.1"/>
    <property type="molecule type" value="Genomic_DNA"/>
</dbReference>
<dbReference type="GO" id="GO:0005524">
    <property type="term" value="F:ATP binding"/>
    <property type="evidence" value="ECO:0007669"/>
    <property type="project" value="UniProtKB-KW"/>
</dbReference>
<evidence type="ECO:0000256" key="2">
    <source>
        <dbReference type="ARBA" id="ARBA00022741"/>
    </source>
</evidence>
<evidence type="ECO:0000256" key="1">
    <source>
        <dbReference type="ARBA" id="ARBA00008059"/>
    </source>
</evidence>
<evidence type="ECO:0000313" key="6">
    <source>
        <dbReference type="Proteomes" id="UP000242972"/>
    </source>
</evidence>
<reference evidence="5 6" key="1">
    <citation type="journal article" date="2014" name="BMC Genomics">
        <title>Comparison of environmental and isolate Sulfobacillus genomes reveals diverse carbon, sulfur, nitrogen, and hydrogen metabolisms.</title>
        <authorList>
            <person name="Justice N.B."/>
            <person name="Norman A."/>
            <person name="Brown C.T."/>
            <person name="Singh A."/>
            <person name="Thomas B.C."/>
            <person name="Banfield J.F."/>
        </authorList>
    </citation>
    <scope>NUCLEOTIDE SEQUENCE [LARGE SCALE GENOMIC DNA]</scope>
    <source>
        <strain evidence="5">AMDSBA4</strain>
    </source>
</reference>
<dbReference type="SUPFAM" id="SSF52540">
    <property type="entry name" value="P-loop containing nucleoside triphosphate hydrolases"/>
    <property type="match status" value="1"/>
</dbReference>
<keyword evidence="3" id="KW-0067">ATP-binding</keyword>